<gene>
    <name evidence="3" type="ORF">OCBIM_22035490mg</name>
</gene>
<dbReference type="InterPro" id="IPR009060">
    <property type="entry name" value="UBA-like_sf"/>
</dbReference>
<accession>A0A0L8I4U0</accession>
<evidence type="ECO:0000256" key="1">
    <source>
        <dbReference type="SAM" id="MobiDB-lite"/>
    </source>
</evidence>
<feature type="region of interest" description="Disordered" evidence="1">
    <location>
        <begin position="1028"/>
        <end position="1083"/>
    </location>
</feature>
<feature type="compositionally biased region" description="Polar residues" evidence="1">
    <location>
        <begin position="1051"/>
        <end position="1062"/>
    </location>
</feature>
<feature type="domain" description="TAP-C" evidence="2">
    <location>
        <begin position="1272"/>
        <end position="1315"/>
    </location>
</feature>
<dbReference type="SUPFAM" id="SSF46934">
    <property type="entry name" value="UBA-like"/>
    <property type="match status" value="1"/>
</dbReference>
<organism evidence="3">
    <name type="scientific">Octopus bimaculoides</name>
    <name type="common">California two-spotted octopus</name>
    <dbReference type="NCBI Taxonomy" id="37653"/>
    <lineage>
        <taxon>Eukaryota</taxon>
        <taxon>Metazoa</taxon>
        <taxon>Spiralia</taxon>
        <taxon>Lophotrochozoa</taxon>
        <taxon>Mollusca</taxon>
        <taxon>Cephalopoda</taxon>
        <taxon>Coleoidea</taxon>
        <taxon>Octopodiformes</taxon>
        <taxon>Octopoda</taxon>
        <taxon>Incirrata</taxon>
        <taxon>Octopodidae</taxon>
        <taxon>Octopus</taxon>
    </lineage>
</organism>
<protein>
    <recommendedName>
        <fullName evidence="2">TAP-C domain-containing protein</fullName>
    </recommendedName>
</protein>
<dbReference type="InterPro" id="IPR005637">
    <property type="entry name" value="TAP_C_dom"/>
</dbReference>
<feature type="compositionally biased region" description="Polar residues" evidence="1">
    <location>
        <begin position="1071"/>
        <end position="1083"/>
    </location>
</feature>
<dbReference type="OrthoDB" id="10276656at2759"/>
<dbReference type="PROSITE" id="PS51281">
    <property type="entry name" value="TAP_C"/>
    <property type="match status" value="1"/>
</dbReference>
<proteinExistence type="predicted"/>
<name>A0A0L8I4U0_OCTBM</name>
<evidence type="ECO:0000259" key="2">
    <source>
        <dbReference type="PROSITE" id="PS51281"/>
    </source>
</evidence>
<dbReference type="Gene3D" id="1.10.8.10">
    <property type="entry name" value="DNA helicase RuvA subunit, C-terminal domain"/>
    <property type="match status" value="1"/>
</dbReference>
<dbReference type="GO" id="GO:0005634">
    <property type="term" value="C:nucleus"/>
    <property type="evidence" value="ECO:0007669"/>
    <property type="project" value="InterPro"/>
</dbReference>
<dbReference type="EMBL" id="KQ416588">
    <property type="protein sequence ID" value="KOF96349.1"/>
    <property type="molecule type" value="Genomic_DNA"/>
</dbReference>
<evidence type="ECO:0000313" key="3">
    <source>
        <dbReference type="EMBL" id="KOF96349.1"/>
    </source>
</evidence>
<reference evidence="3" key="1">
    <citation type="submission" date="2015-07" db="EMBL/GenBank/DDBJ databases">
        <title>MeaNS - Measles Nucleotide Surveillance Program.</title>
        <authorList>
            <person name="Tran T."/>
            <person name="Druce J."/>
        </authorList>
    </citation>
    <scope>NUCLEOTIDE SEQUENCE</scope>
    <source>
        <strain evidence="3">UCB-OBI-ISO-001</strain>
        <tissue evidence="3">Gonad</tissue>
    </source>
</reference>
<dbReference type="GO" id="GO:0051028">
    <property type="term" value="P:mRNA transport"/>
    <property type="evidence" value="ECO:0007669"/>
    <property type="project" value="InterPro"/>
</dbReference>
<sequence>MFESQDAIDLKQLKHSTGRIPEVKHLPLKLSKLAVHSKCLNCRMCVNILRKHAIRKPFRSDTIYFPKKQVRHISMYSPVHYSLKNDLVRKCSNKIYIPKRNGCTEYAARNMKTGNGYQFEVISKSFCQIFQEDKVSTPDIVFYSVGFTVLCTSGSVYVLHPKLNFSHKKLHFRRILTAKHLNYFRLKIWLKTKRNLMFKTFNSQGFPEKDTKFLVGNKDEICNQPDLECFQCLAQKYSKIIDSLPINIDELNLCHKYRNSVPIYELNNTKHCIACFAVFVNDIFEIILDFCQPTLEVIIILLINLEFHVPFLLKAQENVIEFWDGFYIEYLQSLVMKTIQLQKLNLKLGNSSWKMFFLMTDLIIITSLNVNELNYLLVIILPEAFGAFEDFPRPKVTAHIFVGNGICKMHQMLRYLKDNVSSFDVCTQYNGVGNLCDRFSEGNHSSSKVPKEHFKPLIPSNILASPALIMDIKARYLSFFRQLFCYKLTKLIDFIAVLAVSDGAEAKIYLLIANIFKAIKLRLSPVAIKHRKFCFRNSLHTKAYKSFSEIYLCKNLFDCSHIYLQIKLFEKAAVLMIIWKSSVVFPFDPFKHAFLTTNILLNTKASVENFYSTFVNYKHFQQGLFFYSKLYIKSGIREQSYFEEFTQSLEWGKYGIKHVFLNMRIKIMKFCKFNVNMLMIMATRYLLKSVHQSDIVSKHEMLPSDILHSLSYEKYLSFANHLRILSQSLFNLFTSLITIYTITDYDSSRDLYCSLPNCKYNTQCLCAISGVRFGIMGFRLIRFQLWLDFPFFNLHLERNEQLCADTQLNPSLCIGHDKISRLSMLSIICKYFSSVEQTKIKFLTFSLIKTYNISRVFTIDYHVTVFHCNGLHIRKQLKKCLHIGKTDPNYPTSSDKYKEFLKIFCNFSICDKTSKLRPFDPKPLHNYVANKETSQTMSIVKRNHFGDLWGNSVSLKELLFGIKNKTNFLKSDLFLNTSPAKLFYLKSSTMQFFKNFLNEIPILNVTYTLCIIPVESSSKPKENHFFDVPCHPTKSSKHKSLNEYPSESEKTAPSSLSDVQNKSSSPHSSSNYRQSHTQSVSCAPSNTCNNAPADFSLVPSLPFTASLTDEITIKESNHGFYLPEMDSMMPTSKTFVPIDMANIPVPTYGFMKDSHYYGGDMYFDNGQGFLYPQPPPPPPTPAAAAAAAAALKRPIIQRAIPYLDMNNISHHQAVNFPSPIANGYESFSSKFQRKPIPHLSDSSLKETSMRRKTKRYQRKFSAFPPDPEFEAAFRRTMVEQFATFTNYPFEFSKWCLEWSQWDYGKAAQTFIYNGI</sequence>
<dbReference type="Pfam" id="PF03943">
    <property type="entry name" value="TAP_C"/>
    <property type="match status" value="1"/>
</dbReference>